<evidence type="ECO:0000259" key="2">
    <source>
        <dbReference type="Pfam" id="PF13439"/>
    </source>
</evidence>
<dbReference type="RefSeq" id="WP_264713819.1">
    <property type="nucleotide sequence ID" value="NZ_JAPDNT010000006.1"/>
</dbReference>
<reference evidence="3" key="1">
    <citation type="submission" date="2022-09" db="EMBL/GenBank/DDBJ databases">
        <title>Rhodovastum sp. nov. RN2-1 isolated from soil in Seongnam, South Korea.</title>
        <authorList>
            <person name="Le N.T."/>
        </authorList>
    </citation>
    <scope>NUCLEOTIDE SEQUENCE</scope>
    <source>
        <strain evidence="3">RN2-1</strain>
    </source>
</reference>
<reference evidence="3" key="2">
    <citation type="submission" date="2022-10" db="EMBL/GenBank/DDBJ databases">
        <authorList>
            <person name="Trinh H.N."/>
        </authorList>
    </citation>
    <scope>NUCLEOTIDE SEQUENCE</scope>
    <source>
        <strain evidence="3">RN2-1</strain>
    </source>
</reference>
<feature type="domain" description="Glycosyltransferase subfamily 4-like N-terminal" evidence="2">
    <location>
        <begin position="44"/>
        <end position="157"/>
    </location>
</feature>
<dbReference type="Gene3D" id="3.40.50.2000">
    <property type="entry name" value="Glycogen Phosphorylase B"/>
    <property type="match status" value="2"/>
</dbReference>
<protein>
    <submittedName>
        <fullName evidence="3">Glycosyltransferase family 4 protein</fullName>
    </submittedName>
</protein>
<gene>
    <name evidence="3" type="ORF">OL599_11155</name>
</gene>
<dbReference type="SUPFAM" id="SSF53756">
    <property type="entry name" value="UDP-Glycosyltransferase/glycogen phosphorylase"/>
    <property type="match status" value="1"/>
</dbReference>
<keyword evidence="4" id="KW-1185">Reference proteome</keyword>
<feature type="domain" description="Glycosyl transferase family 1" evidence="1">
    <location>
        <begin position="170"/>
        <end position="318"/>
    </location>
</feature>
<proteinExistence type="predicted"/>
<dbReference type="CDD" id="cd03801">
    <property type="entry name" value="GT4_PimA-like"/>
    <property type="match status" value="1"/>
</dbReference>
<evidence type="ECO:0000313" key="4">
    <source>
        <dbReference type="Proteomes" id="UP001165679"/>
    </source>
</evidence>
<name>A0AA42CED2_9PROT</name>
<dbReference type="EMBL" id="JAPDNT010000006">
    <property type="protein sequence ID" value="MCW3475129.1"/>
    <property type="molecule type" value="Genomic_DNA"/>
</dbReference>
<dbReference type="PANTHER" id="PTHR12526">
    <property type="entry name" value="GLYCOSYLTRANSFERASE"/>
    <property type="match status" value="1"/>
</dbReference>
<dbReference type="Proteomes" id="UP001165679">
    <property type="component" value="Unassembled WGS sequence"/>
</dbReference>
<dbReference type="AlphaFoldDB" id="A0AA42CED2"/>
<dbReference type="InterPro" id="IPR001296">
    <property type="entry name" value="Glyco_trans_1"/>
</dbReference>
<accession>A0AA42CED2</accession>
<dbReference type="Pfam" id="PF00534">
    <property type="entry name" value="Glycos_transf_1"/>
    <property type="match status" value="1"/>
</dbReference>
<sequence length="343" mass="35583">MRAALIVPAPLAAISGGYSYDRRMIAGLRAAGHDAAAVELAGRHPLADANAAAAARAAWGALPADTVPVIDGLGLPAFEALAGALSARKAVGLIHHPTALETGRTEQDRDRLRAVEQLLMPRLARVIVTSESTAERLAAEFGVDPARIAVVVPGTDDAPRSPGSGGPGCEILSVGTLVPRKGHDVLLRSLARLFDLDWRLTIAGAPRDPVHARSLQALATELGVSQRVTFAGEIEDEALEALWQQADVFALATQYEGYGMAVAEALKRGLPVAVTAGGAAGALVTPQAGVVCAPGDEVTLSKSLRRLIFDVPLRHDAAGAAWKIGQTLPDWTTQARAFAAALA</sequence>
<dbReference type="Pfam" id="PF13439">
    <property type="entry name" value="Glyco_transf_4"/>
    <property type="match status" value="1"/>
</dbReference>
<organism evidence="3 4">
    <name type="scientific">Limobrevibacterium gyesilva</name>
    <dbReference type="NCBI Taxonomy" id="2991712"/>
    <lineage>
        <taxon>Bacteria</taxon>
        <taxon>Pseudomonadati</taxon>
        <taxon>Pseudomonadota</taxon>
        <taxon>Alphaproteobacteria</taxon>
        <taxon>Acetobacterales</taxon>
        <taxon>Acetobacteraceae</taxon>
        <taxon>Limobrevibacterium</taxon>
    </lineage>
</organism>
<dbReference type="InterPro" id="IPR028098">
    <property type="entry name" value="Glyco_trans_4-like_N"/>
</dbReference>
<comment type="caution">
    <text evidence="3">The sequence shown here is derived from an EMBL/GenBank/DDBJ whole genome shotgun (WGS) entry which is preliminary data.</text>
</comment>
<evidence type="ECO:0000313" key="3">
    <source>
        <dbReference type="EMBL" id="MCW3475129.1"/>
    </source>
</evidence>
<evidence type="ECO:0000259" key="1">
    <source>
        <dbReference type="Pfam" id="PF00534"/>
    </source>
</evidence>
<dbReference type="GO" id="GO:0016757">
    <property type="term" value="F:glycosyltransferase activity"/>
    <property type="evidence" value="ECO:0007669"/>
    <property type="project" value="InterPro"/>
</dbReference>